<dbReference type="HAMAP" id="MF_00209">
    <property type="entry name" value="Inorganic_PPase"/>
    <property type="match status" value="1"/>
</dbReference>
<dbReference type="SUPFAM" id="SSF50324">
    <property type="entry name" value="Inorganic pyrophosphatase"/>
    <property type="match status" value="1"/>
</dbReference>
<evidence type="ECO:0000256" key="7">
    <source>
        <dbReference type="HAMAP-Rule" id="MF_00209"/>
    </source>
</evidence>
<feature type="binding site" evidence="7">
    <location>
        <position position="31"/>
    </location>
    <ligand>
        <name>substrate</name>
    </ligand>
</feature>
<gene>
    <name evidence="7" type="primary">ppa</name>
    <name evidence="9" type="ORF">MBEHAL_2232</name>
</gene>
<feature type="binding site" evidence="7">
    <location>
        <position position="141"/>
    </location>
    <ligand>
        <name>substrate</name>
    </ligand>
</feature>
<keyword evidence="5 7" id="KW-0460">Magnesium</keyword>
<evidence type="ECO:0000256" key="3">
    <source>
        <dbReference type="ARBA" id="ARBA00022723"/>
    </source>
</evidence>
<feature type="binding site" evidence="7">
    <location>
        <position position="45"/>
    </location>
    <ligand>
        <name>substrate</name>
    </ligand>
</feature>
<comment type="subunit">
    <text evidence="7">Homohexamer.</text>
</comment>
<evidence type="ECO:0000256" key="6">
    <source>
        <dbReference type="ARBA" id="ARBA00047820"/>
    </source>
</evidence>
<accession>U2YXF9</accession>
<dbReference type="AlphaFoldDB" id="U2YXF9"/>
<name>U2YXF9_9EURY</name>
<feature type="region of interest" description="Disordered" evidence="8">
    <location>
        <begin position="219"/>
        <end position="247"/>
    </location>
</feature>
<sequence length="247" mass="27837">MVNLWEDLETGPDAPDTVYAVVECLKGERNKYEYDKDIPGTVLDRVLHSNVHYPSDYGFMPQTYYDDGDPFDVLVLVKDQTFPECVIEARPVALMRMDDDGEQDDKVIAVPEEDPRYDHIEDVDDLTEQKKAEIAEFFETYKNLEAGKEVSVGDWEDAQSAKDAIEHAQDSTRRTSSAPTPFSRRDAGNYHRVSRPTIPCAMRMGNILSVAALRSRMSTDQPEAGLDHLTVVPTNLDESDGDDDRDA</sequence>
<evidence type="ECO:0000256" key="8">
    <source>
        <dbReference type="SAM" id="MobiDB-lite"/>
    </source>
</evidence>
<dbReference type="Proteomes" id="UP000016986">
    <property type="component" value="Unassembled WGS sequence"/>
</dbReference>
<comment type="similarity">
    <text evidence="7">Belongs to the PPase family.</text>
</comment>
<dbReference type="Gene3D" id="3.90.80.10">
    <property type="entry name" value="Inorganic pyrophosphatase"/>
    <property type="match status" value="1"/>
</dbReference>
<evidence type="ECO:0000313" key="9">
    <source>
        <dbReference type="EMBL" id="GAD53472.1"/>
    </source>
</evidence>
<dbReference type="EC" id="3.6.1.1" evidence="7"/>
<feature type="binding site" evidence="7">
    <location>
        <position position="67"/>
    </location>
    <ligand>
        <name>Mg(2+)</name>
        <dbReference type="ChEBI" id="CHEBI:18420"/>
        <label>1</label>
    </ligand>
</feature>
<comment type="subcellular location">
    <subcellularLocation>
        <location evidence="7">Cytoplasm</location>
    </subcellularLocation>
</comment>
<dbReference type="GO" id="GO:0005737">
    <property type="term" value="C:cytoplasm"/>
    <property type="evidence" value="ECO:0007669"/>
    <property type="project" value="UniProtKB-SubCell"/>
</dbReference>
<protein>
    <recommendedName>
        <fullName evidence="7">Inorganic pyrophosphatase</fullName>
        <ecNumber evidence="7">3.6.1.1</ecNumber>
    </recommendedName>
    <alternativeName>
        <fullName evidence="7">Pyrophosphate phospho-hydrolase</fullName>
        <shortName evidence="7">PPase</shortName>
    </alternativeName>
</protein>
<evidence type="ECO:0000256" key="5">
    <source>
        <dbReference type="ARBA" id="ARBA00022842"/>
    </source>
</evidence>
<comment type="cofactor">
    <cofactor evidence="1 7">
        <name>Mg(2+)</name>
        <dbReference type="ChEBI" id="CHEBI:18420"/>
    </cofactor>
</comment>
<dbReference type="GO" id="GO:0006796">
    <property type="term" value="P:phosphate-containing compound metabolic process"/>
    <property type="evidence" value="ECO:0007669"/>
    <property type="project" value="InterPro"/>
</dbReference>
<dbReference type="eggNOG" id="arCOG01711">
    <property type="taxonomic scope" value="Archaea"/>
</dbReference>
<feature type="binding site" evidence="7">
    <location>
        <position position="104"/>
    </location>
    <ligand>
        <name>Mg(2+)</name>
        <dbReference type="ChEBI" id="CHEBI:18420"/>
        <label>1</label>
    </ligand>
</feature>
<feature type="binding site" evidence="7">
    <location>
        <position position="72"/>
    </location>
    <ligand>
        <name>Mg(2+)</name>
        <dbReference type="ChEBI" id="CHEBI:18420"/>
        <label>2</label>
    </ligand>
</feature>
<dbReference type="FunFam" id="3.90.80.10:FF:000003">
    <property type="entry name" value="Inorganic pyrophosphatase"/>
    <property type="match status" value="1"/>
</dbReference>
<keyword evidence="3 7" id="KW-0479">Metal-binding</keyword>
<evidence type="ECO:0000256" key="2">
    <source>
        <dbReference type="ARBA" id="ARBA00022490"/>
    </source>
</evidence>
<feature type="region of interest" description="Disordered" evidence="8">
    <location>
        <begin position="157"/>
        <end position="194"/>
    </location>
</feature>
<proteinExistence type="inferred from homology"/>
<keyword evidence="10" id="KW-1185">Reference proteome</keyword>
<dbReference type="GO" id="GO:0000287">
    <property type="term" value="F:magnesium ion binding"/>
    <property type="evidence" value="ECO:0007669"/>
    <property type="project" value="UniProtKB-UniRule"/>
</dbReference>
<comment type="caution">
    <text evidence="9">The sequence shown here is derived from an EMBL/GenBank/DDBJ whole genome shotgun (WGS) entry which is preliminary data.</text>
</comment>
<dbReference type="CDD" id="cd00412">
    <property type="entry name" value="pyrophosphatase"/>
    <property type="match status" value="1"/>
</dbReference>
<evidence type="ECO:0000256" key="4">
    <source>
        <dbReference type="ARBA" id="ARBA00022801"/>
    </source>
</evidence>
<keyword evidence="2 7" id="KW-0963">Cytoplasm</keyword>
<reference evidence="9 10" key="1">
    <citation type="submission" date="2013-09" db="EMBL/GenBank/DDBJ databases">
        <title>Whole genome sequencing of Halarchaeum acidiphilum strain MH1-52-1.</title>
        <authorList>
            <person name="Shimane Y."/>
            <person name="Minegishi H."/>
            <person name="Nishi S."/>
            <person name="Echigo A."/>
            <person name="Shuto A."/>
            <person name="Konishi M."/>
            <person name="Ito T."/>
            <person name="Ohkuma M."/>
            <person name="Ohta Y."/>
            <person name="Nagano Y."/>
            <person name="Tsubouchi T."/>
            <person name="Mori K."/>
            <person name="Usui K."/>
            <person name="Kamekura M."/>
            <person name="Usami R."/>
            <person name="Takaki Y."/>
            <person name="Hatada Y."/>
        </authorList>
    </citation>
    <scope>NUCLEOTIDE SEQUENCE [LARGE SCALE GENOMIC DNA]</scope>
    <source>
        <strain evidence="9 10">JCM 16109</strain>
    </source>
</reference>
<dbReference type="EMBL" id="BATA01000069">
    <property type="protein sequence ID" value="GAD53472.1"/>
    <property type="molecule type" value="Genomic_DNA"/>
</dbReference>
<keyword evidence="4 7" id="KW-0378">Hydrolase</keyword>
<dbReference type="InterPro" id="IPR036649">
    <property type="entry name" value="Pyrophosphatase_sf"/>
</dbReference>
<feature type="compositionally biased region" description="Acidic residues" evidence="8">
    <location>
        <begin position="237"/>
        <end position="247"/>
    </location>
</feature>
<dbReference type="GO" id="GO:0004427">
    <property type="term" value="F:inorganic diphosphate phosphatase activity"/>
    <property type="evidence" value="ECO:0007669"/>
    <property type="project" value="UniProtKB-UniRule"/>
</dbReference>
<dbReference type="PANTHER" id="PTHR10286">
    <property type="entry name" value="INORGANIC PYROPHOSPHATASE"/>
    <property type="match status" value="1"/>
</dbReference>
<evidence type="ECO:0000256" key="1">
    <source>
        <dbReference type="ARBA" id="ARBA00001946"/>
    </source>
</evidence>
<comment type="function">
    <text evidence="7">Catalyzes the hydrolysis of inorganic pyrophosphate (PPi) forming two phosphate ions.</text>
</comment>
<evidence type="ECO:0000313" key="10">
    <source>
        <dbReference type="Proteomes" id="UP000016986"/>
    </source>
</evidence>
<dbReference type="InterPro" id="IPR008162">
    <property type="entry name" value="Pyrophosphatase"/>
</dbReference>
<feature type="binding site" evidence="7">
    <location>
        <position position="72"/>
    </location>
    <ligand>
        <name>Mg(2+)</name>
        <dbReference type="ChEBI" id="CHEBI:18420"/>
        <label>1</label>
    </ligand>
</feature>
<dbReference type="PROSITE" id="PS00387">
    <property type="entry name" value="PPASE"/>
    <property type="match status" value="1"/>
</dbReference>
<organism evidence="9 10">
    <name type="scientific">Halarchaeum acidiphilum MH1-52-1</name>
    <dbReference type="NCBI Taxonomy" id="1261545"/>
    <lineage>
        <taxon>Archaea</taxon>
        <taxon>Methanobacteriati</taxon>
        <taxon>Methanobacteriota</taxon>
        <taxon>Stenosarchaea group</taxon>
        <taxon>Halobacteria</taxon>
        <taxon>Halobacteriales</taxon>
        <taxon>Halobacteriaceae</taxon>
    </lineage>
</organism>
<comment type="catalytic activity">
    <reaction evidence="6 7">
        <text>diphosphate + H2O = 2 phosphate + H(+)</text>
        <dbReference type="Rhea" id="RHEA:24576"/>
        <dbReference type="ChEBI" id="CHEBI:15377"/>
        <dbReference type="ChEBI" id="CHEBI:15378"/>
        <dbReference type="ChEBI" id="CHEBI:33019"/>
        <dbReference type="ChEBI" id="CHEBI:43474"/>
        <dbReference type="EC" id="3.6.1.1"/>
    </reaction>
</comment>
<feature type="compositionally biased region" description="Basic and acidic residues" evidence="8">
    <location>
        <begin position="159"/>
        <end position="173"/>
    </location>
</feature>
<feature type="binding site" evidence="7">
    <location>
        <position position="57"/>
    </location>
    <ligand>
        <name>substrate</name>
    </ligand>
</feature>
<dbReference type="Pfam" id="PF00719">
    <property type="entry name" value="Pyrophosphatase"/>
    <property type="match status" value="1"/>
</dbReference>